<name>A0A830FJH8_9EURY</name>
<evidence type="ECO:0000259" key="1">
    <source>
        <dbReference type="PROSITE" id="PS51664"/>
    </source>
</evidence>
<dbReference type="PROSITE" id="PS51664">
    <property type="entry name" value="YCAO"/>
    <property type="match status" value="1"/>
</dbReference>
<dbReference type="RefSeq" id="WP_188976258.1">
    <property type="nucleotide sequence ID" value="NZ_BMPG01000001.1"/>
</dbReference>
<dbReference type="InterPro" id="IPR003776">
    <property type="entry name" value="YcaO-like_dom"/>
</dbReference>
<comment type="caution">
    <text evidence="2">The sequence shown here is derived from an EMBL/GenBank/DDBJ whole genome shotgun (WGS) entry which is preliminary data.</text>
</comment>
<protein>
    <submittedName>
        <fullName evidence="2">Bacteriocin biosynthesis protein SagD</fullName>
    </submittedName>
</protein>
<organism evidence="2 3">
    <name type="scientific">Halocalculus aciditolerans</name>
    <dbReference type="NCBI Taxonomy" id="1383812"/>
    <lineage>
        <taxon>Archaea</taxon>
        <taxon>Methanobacteriati</taxon>
        <taxon>Methanobacteriota</taxon>
        <taxon>Stenosarchaea group</taxon>
        <taxon>Halobacteria</taxon>
        <taxon>Halobacteriales</taxon>
        <taxon>Halobacteriaceae</taxon>
        <taxon>Halocalculus</taxon>
    </lineage>
</organism>
<sequence>MPDSATVALVGDGPAVEAVRAAVSDVDAAVEACAPGAIGGFDAAVVAGVAGSDGFARANAAAVESATPWVAVEAGGLGGYALDGTAASVSVLAPEAGCFACLRARMEANDAPVADAPSTDRATLRLAGAHAGKAVVDGLSAGFDGGRVEELPQRERTFQRVPFCGVCGGGRDRALSLTAEDVSLEDAVGRAERAVDDRVGVVQVVGERESYPAPYYLARSGDTSGFSDAAAARQAAGVAADWNAAYMKAIGEALERYCAGVYRATEFDVAPAGHPDGVGFDAFVRPQDAGTPDHDEPIRWLPGLDLGDGSDVRLPADLVQFPPPSEAYAPAITTGLGLGSDSVDAVLSGLYESVERDATMLAWYSTFEPMGLDVADDEYAELAKRARSEELTVTALLVTQDVDVPVVAVAVHREEWPRFALGSAADLDANAAARGALCEALQNWMELRAMGPEQASGEEGAIGHYADFPRAVRSFVTPETTIPADAVGPDESLSGREELDAVLDRLADADLDAYTARLTTPDVEALGFEAVRVLTPATQPLFVDDPYFGERARTVPEELGYEPRFDRDFHPFP</sequence>
<feature type="domain" description="YcaO" evidence="1">
    <location>
        <begin position="237"/>
        <end position="573"/>
    </location>
</feature>
<dbReference type="PANTHER" id="PTHR37809">
    <property type="entry name" value="RIBOSOMAL PROTEIN S12 METHYLTHIOTRANSFERASE ACCESSORY FACTOR YCAO"/>
    <property type="match status" value="1"/>
</dbReference>
<dbReference type="AlphaFoldDB" id="A0A830FJH8"/>
<dbReference type="PANTHER" id="PTHR37809:SF1">
    <property type="entry name" value="RIBOSOMAL PROTEIN S12 METHYLTHIOTRANSFERASE ACCESSORY FACTOR YCAO"/>
    <property type="match status" value="1"/>
</dbReference>
<dbReference type="Pfam" id="PF02624">
    <property type="entry name" value="YcaO"/>
    <property type="match status" value="1"/>
</dbReference>
<dbReference type="Gene3D" id="3.30.1330.230">
    <property type="match status" value="1"/>
</dbReference>
<evidence type="ECO:0000313" key="2">
    <source>
        <dbReference type="EMBL" id="GGL53016.1"/>
    </source>
</evidence>
<dbReference type="Gene3D" id="3.40.50.720">
    <property type="entry name" value="NAD(P)-binding Rossmann-like Domain"/>
    <property type="match status" value="1"/>
</dbReference>
<evidence type="ECO:0000313" key="3">
    <source>
        <dbReference type="Proteomes" id="UP000607197"/>
    </source>
</evidence>
<proteinExistence type="predicted"/>
<dbReference type="Proteomes" id="UP000607197">
    <property type="component" value="Unassembled WGS sequence"/>
</dbReference>
<gene>
    <name evidence="2" type="ORF">GCM10009039_09030</name>
</gene>
<dbReference type="EMBL" id="BMPG01000001">
    <property type="protein sequence ID" value="GGL53016.1"/>
    <property type="molecule type" value="Genomic_DNA"/>
</dbReference>
<accession>A0A830FJH8</accession>
<reference evidence="2" key="2">
    <citation type="submission" date="2020-09" db="EMBL/GenBank/DDBJ databases">
        <authorList>
            <person name="Sun Q."/>
            <person name="Ohkuma M."/>
        </authorList>
    </citation>
    <scope>NUCLEOTIDE SEQUENCE</scope>
    <source>
        <strain evidence="2">JCM 19596</strain>
    </source>
</reference>
<keyword evidence="3" id="KW-1185">Reference proteome</keyword>
<dbReference type="OrthoDB" id="7433at2157"/>
<reference evidence="2" key="1">
    <citation type="journal article" date="2014" name="Int. J. Syst. Evol. Microbiol.">
        <title>Complete genome sequence of Corynebacterium casei LMG S-19264T (=DSM 44701T), isolated from a smear-ripened cheese.</title>
        <authorList>
            <consortium name="US DOE Joint Genome Institute (JGI-PGF)"/>
            <person name="Walter F."/>
            <person name="Albersmeier A."/>
            <person name="Kalinowski J."/>
            <person name="Ruckert C."/>
        </authorList>
    </citation>
    <scope>NUCLEOTIDE SEQUENCE</scope>
    <source>
        <strain evidence="2">JCM 19596</strain>
    </source>
</reference>